<dbReference type="PATRIC" id="fig|1233171.3.peg.2786"/>
<name>T4VR16_PARBF</name>
<evidence type="ECO:0000313" key="2">
    <source>
        <dbReference type="EMBL" id="EQK43953.1"/>
    </source>
</evidence>
<gene>
    <name evidence="2" type="primary">csaB</name>
    <name evidence="2" type="ORF">C672_2897</name>
</gene>
<keyword evidence="2" id="KW-0808">Transferase</keyword>
<dbReference type="RefSeq" id="WP_021433943.1">
    <property type="nucleotide sequence ID" value="NZ_AVNC01000015.1"/>
</dbReference>
<proteinExistence type="predicted"/>
<dbReference type="EMBL" id="AVNC01000015">
    <property type="protein sequence ID" value="EQK43953.1"/>
    <property type="molecule type" value="Genomic_DNA"/>
</dbReference>
<accession>T4VR16</accession>
<dbReference type="GO" id="GO:0016740">
    <property type="term" value="F:transferase activity"/>
    <property type="evidence" value="ECO:0007669"/>
    <property type="project" value="UniProtKB-KW"/>
</dbReference>
<reference evidence="2 3" key="1">
    <citation type="submission" date="2013-06" db="EMBL/GenBank/DDBJ databases">
        <authorList>
            <person name="Walk S."/>
            <person name="Aronoff D."/>
            <person name="Young V.Y."/>
            <person name="Marsh J."/>
            <person name="Harrison L."/>
            <person name="Daugherty S.C."/>
            <person name="Shefchek K.A."/>
            <person name="Hine E.E."/>
            <person name="Tallon L.J."/>
            <person name="Sadzewicz L.K."/>
            <person name="Rasko D.A."/>
        </authorList>
    </citation>
    <scope>NUCLEOTIDE SEQUENCE [LARGE SCALE GENOMIC DNA]</scope>
    <source>
        <strain evidence="2 3">ATCC 638</strain>
    </source>
</reference>
<comment type="caution">
    <text evidence="2">The sequence shown here is derived from an EMBL/GenBank/DDBJ whole genome shotgun (WGS) entry which is preliminary data.</text>
</comment>
<dbReference type="PANTHER" id="PTHR36836">
    <property type="entry name" value="COLANIC ACID BIOSYNTHESIS PROTEIN WCAK"/>
    <property type="match status" value="1"/>
</dbReference>
<evidence type="ECO:0000259" key="1">
    <source>
        <dbReference type="Pfam" id="PF04230"/>
    </source>
</evidence>
<evidence type="ECO:0000313" key="3">
    <source>
        <dbReference type="Proteomes" id="UP000015688"/>
    </source>
</evidence>
<dbReference type="AlphaFoldDB" id="T4VR16"/>
<dbReference type="Proteomes" id="UP000015688">
    <property type="component" value="Unassembled WGS sequence"/>
</dbReference>
<organism evidence="2 3">
    <name type="scientific">Paraclostridium bifermentans ATCC 638 = DSM 14991</name>
    <dbReference type="NCBI Taxonomy" id="1233171"/>
    <lineage>
        <taxon>Bacteria</taxon>
        <taxon>Bacillati</taxon>
        <taxon>Bacillota</taxon>
        <taxon>Clostridia</taxon>
        <taxon>Peptostreptococcales</taxon>
        <taxon>Peptostreptococcaceae</taxon>
        <taxon>Paraclostridium</taxon>
    </lineage>
</organism>
<sequence>MKVVISGYYGFDNIGDEAILKSIIMALKEQDKDIEITVLSSNPSETQKNYNVNAINRWSIKTIYKELQNSDGLISGGGSLLQDITSSRSILYYTFIMGLANLINKPVFVYAQGVGPINKKINKKIVKHFLNKVEYISLRDKDSFELIKSIGVKNRVDIVPDPVMGLDFKSTDIKSKVNDYIIISVRDWNNKENYLKDIALFCGNIHKEGIEIKLLPMHGKLDEETSIKLASMINCKVEILPYKMNIEKKLKYIRESKLMIGMRLHALIFAGNVGTPMIGISYDPKVDSYLKLVNQPCIGNVEEGIKVEDLTKEALYIVSNYESVKAKLESNTRYLKATAKLTANKAINTFKEYK</sequence>
<feature type="domain" description="Polysaccharide pyruvyl transferase" evidence="1">
    <location>
        <begin position="13"/>
        <end position="284"/>
    </location>
</feature>
<dbReference type="GeneID" id="67473733"/>
<dbReference type="InterPro" id="IPR019896">
    <property type="entry name" value="Polysacch_pyruvyl_Trfase_CsaB"/>
</dbReference>
<protein>
    <submittedName>
        <fullName evidence="2">Polysaccharide pyruvyl transferase CsaB</fullName>
        <ecNumber evidence="2">2.-.-.-</ecNumber>
    </submittedName>
</protein>
<dbReference type="PANTHER" id="PTHR36836:SF1">
    <property type="entry name" value="COLANIC ACID BIOSYNTHESIS PROTEIN WCAK"/>
    <property type="match status" value="1"/>
</dbReference>
<dbReference type="EC" id="2.-.-.-" evidence="2"/>
<dbReference type="NCBIfam" id="TIGR03609">
    <property type="entry name" value="S_layer_CsaB"/>
    <property type="match status" value="1"/>
</dbReference>
<dbReference type="InterPro" id="IPR007345">
    <property type="entry name" value="Polysacch_pyruvyl_Trfase"/>
</dbReference>
<dbReference type="Pfam" id="PF04230">
    <property type="entry name" value="PS_pyruv_trans"/>
    <property type="match status" value="1"/>
</dbReference>